<dbReference type="SUPFAM" id="SSF161070">
    <property type="entry name" value="SNF-like"/>
    <property type="match status" value="1"/>
</dbReference>
<dbReference type="PANTHER" id="PTHR11616">
    <property type="entry name" value="SODIUM/CHLORIDE DEPENDENT TRANSPORTER"/>
    <property type="match status" value="1"/>
</dbReference>
<feature type="transmembrane region" description="Helical" evidence="16">
    <location>
        <begin position="171"/>
        <end position="196"/>
    </location>
</feature>
<keyword evidence="7 16" id="KW-1133">Transmembrane helix</keyword>
<sequence length="370" mass="40688">MVATLAVVTYYVSIMATCVFYFIKCFNKELPWAECSNETLSANLTCSENYYVNEVLKQYNSTQGVDEGLGAPEWRLTLCLLFSWAMIVFSLIRGVQSSGRISYFTALFPYVVLVTLLILGATLEGAVDGIKYFITPQWEKLAEGKVSQLDFCSLLFFPVENRSRASVSFQVWFAAVSQCFFSLSVGFGSISMYASYNPFTHNVYRDAMIISVMDTFTSLLAGFSIFSILGNLAHTSDKKIEDVVKAGTGLAFISYPDAIAKLDAVPQLFAAIFFLMLWTLGVGSAVALIGCVITVICDRFPSWDRRIVTVALCIFSFLIGLTYVTPASITNAASKLNFNIVAGPYVLGLVDYFSGGFVIFVLALLEVVSI</sequence>
<evidence type="ECO:0000256" key="11">
    <source>
        <dbReference type="ARBA" id="ARBA00023180"/>
    </source>
</evidence>
<name>A0A7R9AI60_9CRUS</name>
<keyword evidence="3" id="KW-0813">Transport</keyword>
<dbReference type="GO" id="GO:0046872">
    <property type="term" value="F:metal ion binding"/>
    <property type="evidence" value="ECO:0007669"/>
    <property type="project" value="UniProtKB-KW"/>
</dbReference>
<evidence type="ECO:0000256" key="7">
    <source>
        <dbReference type="ARBA" id="ARBA00022989"/>
    </source>
</evidence>
<dbReference type="AlphaFoldDB" id="A0A7R9AI60"/>
<dbReference type="Proteomes" id="UP000677054">
    <property type="component" value="Unassembled WGS sequence"/>
</dbReference>
<evidence type="ECO:0000256" key="3">
    <source>
        <dbReference type="ARBA" id="ARBA00022448"/>
    </source>
</evidence>
<accession>A0A7R9AI60</accession>
<dbReference type="InterPro" id="IPR037272">
    <property type="entry name" value="SNS_sf"/>
</dbReference>
<gene>
    <name evidence="17" type="ORF">DSTB1V02_LOCUS14221</name>
</gene>
<keyword evidence="12" id="KW-0739">Sodium transport</keyword>
<keyword evidence="9" id="KW-0406">Ion transport</keyword>
<evidence type="ECO:0000256" key="12">
    <source>
        <dbReference type="ARBA" id="ARBA00023201"/>
    </source>
</evidence>
<evidence type="ECO:0000313" key="17">
    <source>
        <dbReference type="EMBL" id="CAD7254475.1"/>
    </source>
</evidence>
<evidence type="ECO:0000256" key="5">
    <source>
        <dbReference type="ARBA" id="ARBA00022847"/>
    </source>
</evidence>
<feature type="transmembrane region" description="Helical" evidence="16">
    <location>
        <begin position="268"/>
        <end position="295"/>
    </location>
</feature>
<comment type="function">
    <text evidence="13">Unusual broad substrate spectrum amino acid:sodium cotransporter that promotes absorption of the D isomers of essential amino acids. Neutral amino acids are the preferred substrates, especially methionine and phenylalanine.</text>
</comment>
<feature type="transmembrane region" description="Helical" evidence="16">
    <location>
        <begin position="208"/>
        <end position="229"/>
    </location>
</feature>
<feature type="transmembrane region" description="Helical" evidence="16">
    <location>
        <begin position="345"/>
        <end position="365"/>
    </location>
</feature>
<dbReference type="PROSITE" id="PS50267">
    <property type="entry name" value="NA_NEUROTRAN_SYMP_3"/>
    <property type="match status" value="1"/>
</dbReference>
<feature type="transmembrane region" description="Helical" evidence="16">
    <location>
        <begin position="5"/>
        <end position="23"/>
    </location>
</feature>
<dbReference type="PRINTS" id="PR00176">
    <property type="entry name" value="NANEUSMPORT"/>
</dbReference>
<comment type="similarity">
    <text evidence="2">Belongs to the sodium:neurotransmitter symporter (SNF) (TC 2.A.22) family.</text>
</comment>
<feature type="binding site" evidence="15">
    <location>
        <position position="284"/>
    </location>
    <ligand>
        <name>Na(+)</name>
        <dbReference type="ChEBI" id="CHEBI:29101"/>
        <label>1</label>
    </ligand>
</feature>
<evidence type="ECO:0000256" key="15">
    <source>
        <dbReference type="PIRSR" id="PIRSR600175-1"/>
    </source>
</evidence>
<evidence type="ECO:0000256" key="16">
    <source>
        <dbReference type="SAM" id="Phobius"/>
    </source>
</evidence>
<evidence type="ECO:0000256" key="6">
    <source>
        <dbReference type="ARBA" id="ARBA00022970"/>
    </source>
</evidence>
<feature type="transmembrane region" description="Helical" evidence="16">
    <location>
        <begin position="307"/>
        <end position="325"/>
    </location>
</feature>
<dbReference type="GO" id="GO:0089718">
    <property type="term" value="P:amino acid import across plasma membrane"/>
    <property type="evidence" value="ECO:0007669"/>
    <property type="project" value="TreeGrafter"/>
</dbReference>
<keyword evidence="6" id="KW-0029">Amino-acid transport</keyword>
<dbReference type="GO" id="GO:0015179">
    <property type="term" value="F:L-amino acid transmembrane transporter activity"/>
    <property type="evidence" value="ECO:0007669"/>
    <property type="project" value="TreeGrafter"/>
</dbReference>
<keyword evidence="18" id="KW-1185">Reference proteome</keyword>
<keyword evidence="15" id="KW-0479">Metal-binding</keyword>
<evidence type="ECO:0000256" key="8">
    <source>
        <dbReference type="ARBA" id="ARBA00023053"/>
    </source>
</evidence>
<evidence type="ECO:0000256" key="2">
    <source>
        <dbReference type="ARBA" id="ARBA00006459"/>
    </source>
</evidence>
<evidence type="ECO:0000256" key="4">
    <source>
        <dbReference type="ARBA" id="ARBA00022692"/>
    </source>
</evidence>
<evidence type="ECO:0000256" key="9">
    <source>
        <dbReference type="ARBA" id="ARBA00023065"/>
    </source>
</evidence>
<feature type="transmembrane region" description="Helical" evidence="16">
    <location>
        <begin position="104"/>
        <end position="123"/>
    </location>
</feature>
<evidence type="ECO:0000313" key="18">
    <source>
        <dbReference type="Proteomes" id="UP000677054"/>
    </source>
</evidence>
<evidence type="ECO:0000256" key="14">
    <source>
        <dbReference type="ARBA" id="ARBA00040215"/>
    </source>
</evidence>
<dbReference type="OrthoDB" id="6581954at2759"/>
<dbReference type="PANTHER" id="PTHR11616:SF321">
    <property type="entry name" value="SODIUM-DEPENDENT NUTRIENT AMINO ACID TRANSPORTER 1-RELATED"/>
    <property type="match status" value="1"/>
</dbReference>
<dbReference type="CDD" id="cd10324">
    <property type="entry name" value="SLC6sbd"/>
    <property type="match status" value="1"/>
</dbReference>
<dbReference type="Pfam" id="PF00209">
    <property type="entry name" value="SNF"/>
    <property type="match status" value="2"/>
</dbReference>
<evidence type="ECO:0000256" key="13">
    <source>
        <dbReference type="ARBA" id="ARBA00037785"/>
    </source>
</evidence>
<keyword evidence="11" id="KW-0325">Glycoprotein</keyword>
<feature type="transmembrane region" description="Helical" evidence="16">
    <location>
        <begin position="74"/>
        <end position="92"/>
    </location>
</feature>
<evidence type="ECO:0000256" key="10">
    <source>
        <dbReference type="ARBA" id="ARBA00023136"/>
    </source>
</evidence>
<keyword evidence="4 16" id="KW-0812">Transmembrane</keyword>
<keyword evidence="5" id="KW-0769">Symport</keyword>
<protein>
    <recommendedName>
        <fullName evidence="14">Sodium-dependent nutrient amino acid transporter 1</fullName>
    </recommendedName>
</protein>
<feature type="binding site" evidence="15">
    <location>
        <position position="280"/>
    </location>
    <ligand>
        <name>Na(+)</name>
        <dbReference type="ChEBI" id="CHEBI:29101"/>
        <label>1</label>
    </ligand>
</feature>
<comment type="subcellular location">
    <subcellularLocation>
        <location evidence="1">Membrane</location>
        <topology evidence="1">Multi-pass membrane protein</topology>
    </subcellularLocation>
</comment>
<keyword evidence="8 15" id="KW-0915">Sodium</keyword>
<dbReference type="InterPro" id="IPR000175">
    <property type="entry name" value="Na/ntran_symport"/>
</dbReference>
<organism evidence="17">
    <name type="scientific">Darwinula stevensoni</name>
    <dbReference type="NCBI Taxonomy" id="69355"/>
    <lineage>
        <taxon>Eukaryota</taxon>
        <taxon>Metazoa</taxon>
        <taxon>Ecdysozoa</taxon>
        <taxon>Arthropoda</taxon>
        <taxon>Crustacea</taxon>
        <taxon>Oligostraca</taxon>
        <taxon>Ostracoda</taxon>
        <taxon>Podocopa</taxon>
        <taxon>Podocopida</taxon>
        <taxon>Darwinulocopina</taxon>
        <taxon>Darwinuloidea</taxon>
        <taxon>Darwinulidae</taxon>
        <taxon>Darwinula</taxon>
    </lineage>
</organism>
<reference evidence="17" key="1">
    <citation type="submission" date="2020-11" db="EMBL/GenBank/DDBJ databases">
        <authorList>
            <person name="Tran Van P."/>
        </authorList>
    </citation>
    <scope>NUCLEOTIDE SEQUENCE</scope>
</reference>
<dbReference type="GO" id="GO:0005283">
    <property type="term" value="F:amino acid:sodium symporter activity"/>
    <property type="evidence" value="ECO:0007669"/>
    <property type="project" value="TreeGrafter"/>
</dbReference>
<proteinExistence type="inferred from homology"/>
<dbReference type="EMBL" id="LR909375">
    <property type="protein sequence ID" value="CAD7254475.1"/>
    <property type="molecule type" value="Genomic_DNA"/>
</dbReference>
<feature type="binding site" evidence="15">
    <location>
        <position position="182"/>
    </location>
    <ligand>
        <name>Na(+)</name>
        <dbReference type="ChEBI" id="CHEBI:29101"/>
        <label>1</label>
    </ligand>
</feature>
<evidence type="ECO:0000256" key="1">
    <source>
        <dbReference type="ARBA" id="ARBA00004141"/>
    </source>
</evidence>
<keyword evidence="10 16" id="KW-0472">Membrane</keyword>
<dbReference type="GO" id="GO:0005886">
    <property type="term" value="C:plasma membrane"/>
    <property type="evidence" value="ECO:0007669"/>
    <property type="project" value="TreeGrafter"/>
</dbReference>
<feature type="non-terminal residue" evidence="17">
    <location>
        <position position="370"/>
    </location>
</feature>
<dbReference type="EMBL" id="CAJPEV010009857">
    <property type="protein sequence ID" value="CAG0905828.1"/>
    <property type="molecule type" value="Genomic_DNA"/>
</dbReference>